<protein>
    <recommendedName>
        <fullName evidence="5">DUF2933 domain-containing protein</fullName>
    </recommendedName>
</protein>
<dbReference type="InterPro" id="IPR021682">
    <property type="entry name" value="DUF2933"/>
</dbReference>
<gene>
    <name evidence="3" type="ORF">N866_14335</name>
</gene>
<keyword evidence="2" id="KW-0812">Transmembrane</keyword>
<evidence type="ECO:0000313" key="4">
    <source>
        <dbReference type="Proteomes" id="UP000019753"/>
    </source>
</evidence>
<dbReference type="Proteomes" id="UP000019753">
    <property type="component" value="Unassembled WGS sequence"/>
</dbReference>
<keyword evidence="2" id="KW-0472">Membrane</keyword>
<evidence type="ECO:0000256" key="2">
    <source>
        <dbReference type="SAM" id="Phobius"/>
    </source>
</evidence>
<accession>A0A021VLF0</accession>
<dbReference type="AlphaFoldDB" id="A0A021VLF0"/>
<feature type="region of interest" description="Disordered" evidence="1">
    <location>
        <begin position="1"/>
        <end position="20"/>
    </location>
</feature>
<dbReference type="EMBL" id="AXCW01000417">
    <property type="protein sequence ID" value="EYR61913.1"/>
    <property type="molecule type" value="Genomic_DNA"/>
</dbReference>
<keyword evidence="2" id="KW-1133">Transmembrane helix</keyword>
<proteinExistence type="predicted"/>
<keyword evidence="4" id="KW-1185">Reference proteome</keyword>
<feature type="transmembrane region" description="Helical" evidence="2">
    <location>
        <begin position="61"/>
        <end position="78"/>
    </location>
</feature>
<sequence length="110" mass="11828">MRRPDDDRQPGAIDGCSPSGRSDVTVMNHLRQHLTHMAVAAVAVLVLLALAGVSWADALRWALLLACPVGMVAMMWFMGRGGRQHAPAVRPQEEREGSSAQDEGAPSVTR</sequence>
<reference evidence="3 4" key="1">
    <citation type="submission" date="2014-01" db="EMBL/GenBank/DDBJ databases">
        <title>Actinotalea ferrariae CF5-4.</title>
        <authorList>
            <person name="Chen F."/>
            <person name="Li Y."/>
            <person name="Wang G."/>
        </authorList>
    </citation>
    <scope>NUCLEOTIDE SEQUENCE [LARGE SCALE GENOMIC DNA]</scope>
    <source>
        <strain evidence="3 4">CF5-4</strain>
    </source>
</reference>
<feature type="transmembrane region" description="Helical" evidence="2">
    <location>
        <begin position="37"/>
        <end position="55"/>
    </location>
</feature>
<dbReference type="Pfam" id="PF11666">
    <property type="entry name" value="DUF2933"/>
    <property type="match status" value="1"/>
</dbReference>
<feature type="region of interest" description="Disordered" evidence="1">
    <location>
        <begin position="83"/>
        <end position="110"/>
    </location>
</feature>
<organism evidence="3 4">
    <name type="scientific">Actinotalea ferrariae CF5-4</name>
    <dbReference type="NCBI Taxonomy" id="948458"/>
    <lineage>
        <taxon>Bacteria</taxon>
        <taxon>Bacillati</taxon>
        <taxon>Actinomycetota</taxon>
        <taxon>Actinomycetes</taxon>
        <taxon>Micrococcales</taxon>
        <taxon>Cellulomonadaceae</taxon>
        <taxon>Actinotalea</taxon>
    </lineage>
</organism>
<evidence type="ECO:0000256" key="1">
    <source>
        <dbReference type="SAM" id="MobiDB-lite"/>
    </source>
</evidence>
<comment type="caution">
    <text evidence="3">The sequence shown here is derived from an EMBL/GenBank/DDBJ whole genome shotgun (WGS) entry which is preliminary data.</text>
</comment>
<evidence type="ECO:0000313" key="3">
    <source>
        <dbReference type="EMBL" id="EYR61913.1"/>
    </source>
</evidence>
<name>A0A021VLF0_9CELL</name>
<evidence type="ECO:0008006" key="5">
    <source>
        <dbReference type="Google" id="ProtNLM"/>
    </source>
</evidence>